<comment type="caution">
    <text evidence="1">The sequence shown here is derived from an EMBL/GenBank/DDBJ whole genome shotgun (WGS) entry which is preliminary data.</text>
</comment>
<reference evidence="1 2" key="1">
    <citation type="submission" date="2016-11" db="EMBL/GenBank/DDBJ databases">
        <title>Comparative genomics of Acidibacillus ferroxidans species.</title>
        <authorList>
            <person name="Oliveira G."/>
            <person name="Nunes G."/>
            <person name="Oliveira R."/>
            <person name="Araujo F."/>
            <person name="Salim A."/>
            <person name="Scholte L."/>
            <person name="Morais D."/>
            <person name="Nancucheo I."/>
            <person name="Johnson D.B."/>
            <person name="Grail B."/>
            <person name="Bittencourt J."/>
            <person name="Valadares R."/>
        </authorList>
    </citation>
    <scope>NUCLEOTIDE SEQUENCE [LARGE SCALE GENOMIC DNA]</scope>
    <source>
        <strain evidence="1 2">Y002</strain>
    </source>
</reference>
<protein>
    <submittedName>
        <fullName evidence="1">Uncharacterized protein</fullName>
    </submittedName>
</protein>
<sequence length="149" mass="17444">MLNNPFVRTSDFSVEKIRAEIGVYCEQVYQGSFELLYLPKDVVLDRQRLLVVVAKSLINPLDWAIQVYEAINSYLGLYGEDLSNFIMVVDLYTIVGLYEQSLFTWRLWVEEGHLEEELKPIQPSHIAHIFSFINHERERLDSRLNNIGH</sequence>
<dbReference type="Proteomes" id="UP000245380">
    <property type="component" value="Unassembled WGS sequence"/>
</dbReference>
<organism evidence="1 2">
    <name type="scientific">Sulfoacidibacillus thermotolerans</name>
    <name type="common">Acidibacillus sulfuroxidans</name>
    <dbReference type="NCBI Taxonomy" id="1765684"/>
    <lineage>
        <taxon>Bacteria</taxon>
        <taxon>Bacillati</taxon>
        <taxon>Bacillota</taxon>
        <taxon>Bacilli</taxon>
        <taxon>Bacillales</taxon>
        <taxon>Alicyclobacillaceae</taxon>
        <taxon>Sulfoacidibacillus</taxon>
    </lineage>
</organism>
<evidence type="ECO:0000313" key="2">
    <source>
        <dbReference type="Proteomes" id="UP000245380"/>
    </source>
</evidence>
<name>A0A2U3D3K4_SULT2</name>
<keyword evidence="2" id="KW-1185">Reference proteome</keyword>
<gene>
    <name evidence="1" type="ORF">BM613_13250</name>
</gene>
<dbReference type="AlphaFoldDB" id="A0A2U3D3K4"/>
<accession>A0A2U3D3K4</accession>
<dbReference type="EMBL" id="MPDK01000039">
    <property type="protein sequence ID" value="PWI55845.1"/>
    <property type="molecule type" value="Genomic_DNA"/>
</dbReference>
<evidence type="ECO:0000313" key="1">
    <source>
        <dbReference type="EMBL" id="PWI55845.1"/>
    </source>
</evidence>
<proteinExistence type="predicted"/>
<dbReference type="RefSeq" id="WP_109431677.1">
    <property type="nucleotide sequence ID" value="NZ_MPDK01000039.1"/>
</dbReference>